<evidence type="ECO:0000256" key="1">
    <source>
        <dbReference type="SAM" id="Phobius"/>
    </source>
</evidence>
<reference evidence="5" key="2">
    <citation type="submission" date="2020-12" db="UniProtKB">
        <authorList>
            <consortium name="WormBaseParasite"/>
        </authorList>
    </citation>
    <scope>IDENTIFICATION</scope>
</reference>
<dbReference type="RefSeq" id="XP_024501501.1">
    <property type="nucleotide sequence ID" value="XM_024647422.1"/>
</dbReference>
<dbReference type="STRING" id="34506.A0A090L4A7"/>
<dbReference type="GeneID" id="36374664"/>
<evidence type="ECO:0000256" key="2">
    <source>
        <dbReference type="SAM" id="SignalP"/>
    </source>
</evidence>
<dbReference type="EMBL" id="LN609528">
    <property type="protein sequence ID" value="CEF62299.1"/>
    <property type="molecule type" value="Genomic_DNA"/>
</dbReference>
<evidence type="ECO:0000313" key="6">
    <source>
        <dbReference type="WormBase" id="SRAE_1000057200"/>
    </source>
</evidence>
<keyword evidence="2" id="KW-0732">Signal</keyword>
<keyword evidence="1" id="KW-1133">Transmembrane helix</keyword>
<accession>A0A090L4A7</accession>
<keyword evidence="4" id="KW-1185">Reference proteome</keyword>
<name>A0A090L4A7_STRRB</name>
<gene>
    <name evidence="3 5 6" type="ORF">SRAE_1000057200</name>
</gene>
<dbReference type="OrthoDB" id="5868818at2759"/>
<dbReference type="eggNOG" id="KOG0853">
    <property type="taxonomic scope" value="Eukaryota"/>
</dbReference>
<dbReference type="Proteomes" id="UP000035682">
    <property type="component" value="Unplaced"/>
</dbReference>
<reference evidence="3 4" key="1">
    <citation type="submission" date="2014-09" db="EMBL/GenBank/DDBJ databases">
        <authorList>
            <person name="Martin A.A."/>
        </authorList>
    </citation>
    <scope>NUCLEOTIDE SEQUENCE</scope>
    <source>
        <strain evidence="4">ED321</strain>
        <strain evidence="3">ED321 Heterogonic</strain>
    </source>
</reference>
<feature type="transmembrane region" description="Helical" evidence="1">
    <location>
        <begin position="506"/>
        <end position="528"/>
    </location>
</feature>
<evidence type="ECO:0000313" key="4">
    <source>
        <dbReference type="Proteomes" id="UP000035682"/>
    </source>
</evidence>
<evidence type="ECO:0000313" key="5">
    <source>
        <dbReference type="WBParaSite" id="SRAE_1000057200.1"/>
    </source>
</evidence>
<dbReference type="CTD" id="36374664"/>
<organism evidence="3">
    <name type="scientific">Strongyloides ratti</name>
    <name type="common">Parasitic roundworm</name>
    <dbReference type="NCBI Taxonomy" id="34506"/>
    <lineage>
        <taxon>Eukaryota</taxon>
        <taxon>Metazoa</taxon>
        <taxon>Ecdysozoa</taxon>
        <taxon>Nematoda</taxon>
        <taxon>Chromadorea</taxon>
        <taxon>Rhabditida</taxon>
        <taxon>Tylenchina</taxon>
        <taxon>Panagrolaimomorpha</taxon>
        <taxon>Strongyloidoidea</taxon>
        <taxon>Strongyloididae</taxon>
        <taxon>Strongyloides</taxon>
    </lineage>
</organism>
<dbReference type="WormBase" id="SRAE_1000057200">
    <property type="protein sequence ID" value="SRP07004"/>
    <property type="gene ID" value="WBGene00257169"/>
</dbReference>
<proteinExistence type="predicted"/>
<keyword evidence="1" id="KW-0812">Transmembrane</keyword>
<dbReference type="AlphaFoldDB" id="A0A090L4A7"/>
<sequence length="529" mass="58155">MKLLGKIVISLIITLGLVYSDQDTDGTEFITSFLYKNAPDPQNFELSLFFLPTTNTTTTVTYTYWSLKLSKILVNKANVVFRQLNKIVIPYEDIISEGHYGDGKPKNLTDPRIYINSSSPIKVIAKLVNLVTNQGDMYLVPSTSFAGSKYLFKLPQPIVGREQIVHLLSLPNQDANVKIISTGPQGHTLFYQTVKLNGAIGGDQVILPITTIDIGPSIYISSDKPIIVIGAVVCANLNAFNNNIPSTNNTCDYAAYFPQQIGTWDCVSNLSVPDQRVTVGDHTANIIVSPSDTTCGSSLPVEIYSNVNPVNALNQNLSSGLVSRYQVVHSYISELAVSSPYGYLSMTRVGTPRASNNATLNGIYMNYVPDTTQFYNGETQFIAINAGDIIEVYLQNLSSNDTLKLNNIKMIQGLINPRIINSFNNIYTVVEFYLPYSGLHTFSSTANYIAYVISKADKNTNTGYGYITGFGKTKIQYNSNVGVSTSSIPTTEIPIIVTTNKATTSLTLQISFVIMSVFYFILSCINYYV</sequence>
<evidence type="ECO:0000313" key="3">
    <source>
        <dbReference type="EMBL" id="CEF62299.1"/>
    </source>
</evidence>
<keyword evidence="1" id="KW-0472">Membrane</keyword>
<feature type="signal peptide" evidence="2">
    <location>
        <begin position="1"/>
        <end position="20"/>
    </location>
</feature>
<protein>
    <submittedName>
        <fullName evidence="5">IgGFc-binding protein N-terminal domain-containing protein</fullName>
    </submittedName>
</protein>
<feature type="chain" id="PRO_5015030432" evidence="2">
    <location>
        <begin position="21"/>
        <end position="529"/>
    </location>
</feature>
<dbReference type="WBParaSite" id="SRAE_1000057200.1">
    <property type="protein sequence ID" value="SRAE_1000057200.1"/>
    <property type="gene ID" value="WBGene00257169"/>
</dbReference>